<keyword evidence="5" id="KW-1185">Reference proteome</keyword>
<dbReference type="PROSITE" id="PS50082">
    <property type="entry name" value="WD_REPEATS_2"/>
    <property type="match status" value="1"/>
</dbReference>
<proteinExistence type="predicted"/>
<dbReference type="SMART" id="SM00320">
    <property type="entry name" value="WD40"/>
    <property type="match status" value="2"/>
</dbReference>
<dbReference type="InterPro" id="IPR052752">
    <property type="entry name" value="NACHT-WD_repeat"/>
</dbReference>
<dbReference type="Gene3D" id="2.130.10.10">
    <property type="entry name" value="YVTN repeat-like/Quinoprotein amine dehydrogenase"/>
    <property type="match status" value="2"/>
</dbReference>
<dbReference type="SUPFAM" id="SSF52540">
    <property type="entry name" value="P-loop containing nucleoside triphosphate hydrolases"/>
    <property type="match status" value="1"/>
</dbReference>
<dbReference type="InterPro" id="IPR027417">
    <property type="entry name" value="P-loop_NTPase"/>
</dbReference>
<feature type="domain" description="DUF4062" evidence="3">
    <location>
        <begin position="8"/>
        <end position="94"/>
    </location>
</feature>
<evidence type="ECO:0000256" key="1">
    <source>
        <dbReference type="PROSITE-ProRule" id="PRU00221"/>
    </source>
</evidence>
<gene>
    <name evidence="4" type="ORF">C7402_110188</name>
</gene>
<dbReference type="InterPro" id="IPR036322">
    <property type="entry name" value="WD40_repeat_dom_sf"/>
</dbReference>
<dbReference type="InterPro" id="IPR015943">
    <property type="entry name" value="WD40/YVTN_repeat-like_dom_sf"/>
</dbReference>
<feature type="repeat" description="WD" evidence="1">
    <location>
        <begin position="901"/>
        <end position="941"/>
    </location>
</feature>
<dbReference type="InterPro" id="IPR025139">
    <property type="entry name" value="DUF4062"/>
</dbReference>
<dbReference type="SUPFAM" id="SSF82171">
    <property type="entry name" value="DPP6 N-terminal domain-like"/>
    <property type="match status" value="1"/>
</dbReference>
<comment type="caution">
    <text evidence="4">The sequence shown here is derived from an EMBL/GenBank/DDBJ whole genome shotgun (WGS) entry which is preliminary data.</text>
</comment>
<evidence type="ECO:0000313" key="5">
    <source>
        <dbReference type="Proteomes" id="UP000245712"/>
    </source>
</evidence>
<keyword evidence="1" id="KW-0853">WD repeat</keyword>
<dbReference type="PANTHER" id="PTHR19871">
    <property type="entry name" value="BETA TRANSDUCIN-RELATED PROTEIN"/>
    <property type="match status" value="1"/>
</dbReference>
<dbReference type="InterPro" id="IPR041664">
    <property type="entry name" value="AAA_16"/>
</dbReference>
<dbReference type="Pfam" id="PF13191">
    <property type="entry name" value="AAA_16"/>
    <property type="match status" value="1"/>
</dbReference>
<reference evidence="4 5" key="1">
    <citation type="submission" date="2018-05" db="EMBL/GenBank/DDBJ databases">
        <title>Genomic Encyclopedia of Type Strains, Phase IV (KMG-V): Genome sequencing to study the core and pangenomes of soil and plant-associated prokaryotes.</title>
        <authorList>
            <person name="Whitman W."/>
        </authorList>
    </citation>
    <scope>NUCLEOTIDE SEQUENCE [LARGE SCALE GENOMIC DNA]</scope>
    <source>
        <strain evidence="4 5">SCZa-39</strain>
    </source>
</reference>
<evidence type="ECO:0000259" key="3">
    <source>
        <dbReference type="Pfam" id="PF13271"/>
    </source>
</evidence>
<dbReference type="Gene3D" id="3.40.50.300">
    <property type="entry name" value="P-loop containing nucleotide triphosphate hydrolases"/>
    <property type="match status" value="1"/>
</dbReference>
<organism evidence="4 5">
    <name type="scientific">Paraburkholderia unamae</name>
    <dbReference type="NCBI Taxonomy" id="219649"/>
    <lineage>
        <taxon>Bacteria</taxon>
        <taxon>Pseudomonadati</taxon>
        <taxon>Pseudomonadota</taxon>
        <taxon>Betaproteobacteria</taxon>
        <taxon>Burkholderiales</taxon>
        <taxon>Burkholderiaceae</taxon>
        <taxon>Paraburkholderia</taxon>
    </lineage>
</organism>
<dbReference type="InterPro" id="IPR001680">
    <property type="entry name" value="WD40_rpt"/>
</dbReference>
<protein>
    <submittedName>
        <fullName evidence="4">WD40 repeat protein</fullName>
    </submittedName>
</protein>
<dbReference type="PANTHER" id="PTHR19871:SF14">
    <property type="entry name" value="DUF4062 DOMAIN-CONTAINING PROTEIN"/>
    <property type="match status" value="1"/>
</dbReference>
<dbReference type="EMBL" id="QEOB01000010">
    <property type="protein sequence ID" value="PVX81784.1"/>
    <property type="molecule type" value="Genomic_DNA"/>
</dbReference>
<sequence length="1802" mass="197054">MLGTKIFRLFVSSTFSDFQFERAVLQNAVFPRVRRYCERHGATFQPIDLRWGIGDEQARDRQTMQICLAEIERSRLLSPRPNFLALLGDRYGWRPLPDSLPLAVYEAITSTLDAPARADLALAYLRDDNAVPARYMLKATDALAACAGGDAQAAALERRLAQHFRLAARHCDTPVRLKLEGGATHQEIVEGVFAHPDASNHVIGWFRELDGLPARIDPAQPPATLFADYLEDGALDRATHDELVALKAQVRECVDPVLVSGRSLSLDTLAQESPQRAAYLHAFARHVLTRLLRLIRAEMRALEQRSALDVENAAHAHFAAERARDLTGRDAVLGQIARYLAPSKRKRLPLVLTGAGGAGKSSVLAAACANPPAGSVAVARFVGTTAASSALASMIADLCAQLDHRFGGPPPEMEASVAQSPKAALAARLERASAQRPIVLIVDALDQFPASDRAWMLLWLPSNLPRHVRVLLSCRDTLTVPDRADSLPLAPLAHTDADRLLTRWLASRARTLTPLQRATVLDGFAACPLPLWLKLAFERAAGWHAAATPAPLPPTLEAMIGATFDALSARHPRALLEHALGYLATSRHGLSEAELARLLAATPEVVEEFRAGSYYAWDVEANGLPPVIGSRLRLDLAPWLTEKRVDGSLLCTYFHREFASAALARVGDARRNACRHRIAALFAAPQGEALLQAALNDEPRALRRFTEQVWQLNAAGDPEAAAATLTDLTYLLAACAARRLPDLLDSFAAARAALTNVPASLSAWHAFLRSNAALLEHARDDWPAHRILLQLAAEEAVDSVPGMAADRWLASGACDWRWFRLRERAAHASAPAVRARFSSTEPYANFRSFEYLRVLEGGRLATLGNAPDADKDTERFEGRRGLYDTFVRIWDFESGLVELELHGHRNSVTDFVELPGARIASTSLDGTLRIWSLDDGACTGVFDAGGAPLQGMVRCGADYLAITYGECVESRRIADFQHHARLDHGGDYADLEAFDAQRVIVRARREEDVVERWLWNVETADTLRLLDGGDLIVASATGSATSPRVLSWSSADAEGPARIAWNGESQELAPLVAQATGDASGPSGAPVAVRSATSLGDGSAALWLEDGRIVVLDGPGRPALAVLDPRRTTTVSADEGQYFFQGVLRLPNGELCDWHSDDEHHALRRWSAGGVLLADWPGDGKITGMSLCRDGMLLQRFWRDRRLDADRSLERRDPINGRVVARMTGHAHFIDDAIDLPDGTIVSWALDEGVVRTWEPHTGKPRAVFDGRTWVDAVRPLDDGTVLVAIWSTLVRFDCAYVAPPPRICGGLQVGDAHALTWEDDQDAVLWRCADREPLMRVPNSGNLAEARLLTPDHLLLWDDSDICWSFWKRRGEGLDADGIATLAFPQDHDVRNQTHVTLHDDVAVCLYEDTNAECLHALAYRLDDGACVGHRMLSLTGDDHAKGFAIGANAIVLVHQGSASLVRLDREDPPQILCAGEEKVFDVKLLEGRRFATIGKEAVHIWAENAERLHTLTIEGGKIREAVVARGSLMIASASRYALYNAASFERLVEGVPARGFALTRISAGTERRFFAEMRRGDEQHVDVIDRAAGRKTRLSGLPAIDRNARPPVDLDTEGATACPTAPPRPAFAVFGATRWCVFDETGGPIRTLDDQVWEDTRFAVTADAHTIVEIRRDRIAIHDLLDPSSQPRVYRDSTPLACMTTGQPSVTVSDSVFRLNGDPDDPDRRASACWTIHEQGAITGLSDLVDGSLLVKGCNGIARHQHGAYWLDEWIGGRHVRDATLNAPDTMQTQPQDALSAETQ</sequence>
<evidence type="ECO:0000313" key="4">
    <source>
        <dbReference type="EMBL" id="PVX81784.1"/>
    </source>
</evidence>
<dbReference type="Pfam" id="PF13271">
    <property type="entry name" value="DUF4062"/>
    <property type="match status" value="1"/>
</dbReference>
<evidence type="ECO:0000259" key="2">
    <source>
        <dbReference type="Pfam" id="PF13191"/>
    </source>
</evidence>
<dbReference type="Proteomes" id="UP000245712">
    <property type="component" value="Unassembled WGS sequence"/>
</dbReference>
<dbReference type="SUPFAM" id="SSF50978">
    <property type="entry name" value="WD40 repeat-like"/>
    <property type="match status" value="1"/>
</dbReference>
<accession>A0ABX5KJS6</accession>
<feature type="domain" description="Orc1-like AAA ATPase" evidence="2">
    <location>
        <begin position="326"/>
        <end position="471"/>
    </location>
</feature>
<name>A0ABX5KJS6_9BURK</name>
<dbReference type="RefSeq" id="WP_116612066.1">
    <property type="nucleotide sequence ID" value="NZ_QEOB01000010.1"/>
</dbReference>